<reference evidence="13" key="2">
    <citation type="submission" date="2020-11" db="EMBL/GenBank/DDBJ databases">
        <authorList>
            <person name="Cecchin M."/>
            <person name="Marcolungo L."/>
            <person name="Rossato M."/>
            <person name="Girolomoni L."/>
            <person name="Cosentino E."/>
            <person name="Cuine S."/>
            <person name="Li-Beisson Y."/>
            <person name="Delledonne M."/>
            <person name="Ballottari M."/>
        </authorList>
    </citation>
    <scope>NUCLEOTIDE SEQUENCE</scope>
    <source>
        <strain evidence="13">211/11P</strain>
        <tissue evidence="13">Whole cell</tissue>
    </source>
</reference>
<keyword evidence="6" id="KW-0067">ATP-binding</keyword>
<reference evidence="13" key="1">
    <citation type="journal article" date="2019" name="Plant J.">
        <title>Chlorella vulgaris genome assembly and annotation reveals the molecular basis for metabolic acclimation to high light conditions.</title>
        <authorList>
            <person name="Cecchin M."/>
            <person name="Marcolungo L."/>
            <person name="Rossato M."/>
            <person name="Girolomoni L."/>
            <person name="Cosentino E."/>
            <person name="Cuine S."/>
            <person name="Li-Beisson Y."/>
            <person name="Delledonne M."/>
            <person name="Ballottari M."/>
        </authorList>
    </citation>
    <scope>NUCLEOTIDE SEQUENCE</scope>
    <source>
        <strain evidence="13">211/11P</strain>
    </source>
</reference>
<dbReference type="CDD" id="cd02037">
    <property type="entry name" value="Mrp_NBP35"/>
    <property type="match status" value="1"/>
</dbReference>
<dbReference type="AlphaFoldDB" id="A0A9D4TU54"/>
<evidence type="ECO:0000313" key="14">
    <source>
        <dbReference type="Proteomes" id="UP001055712"/>
    </source>
</evidence>
<protein>
    <recommendedName>
        <fullName evidence="12">Nucleotide-binding protein-like</fullName>
    </recommendedName>
</protein>
<evidence type="ECO:0000256" key="7">
    <source>
        <dbReference type="ARBA" id="ARBA00022946"/>
    </source>
</evidence>
<organism evidence="13 14">
    <name type="scientific">Chlorella vulgaris</name>
    <name type="common">Green alga</name>
    <dbReference type="NCBI Taxonomy" id="3077"/>
    <lineage>
        <taxon>Eukaryota</taxon>
        <taxon>Viridiplantae</taxon>
        <taxon>Chlorophyta</taxon>
        <taxon>core chlorophytes</taxon>
        <taxon>Trebouxiophyceae</taxon>
        <taxon>Chlorellales</taxon>
        <taxon>Chlorellaceae</taxon>
        <taxon>Chlorella clade</taxon>
        <taxon>Chlorella</taxon>
    </lineage>
</organism>
<dbReference type="InterPro" id="IPR000808">
    <property type="entry name" value="Mrp-like_CS"/>
</dbReference>
<dbReference type="GO" id="GO:0032981">
    <property type="term" value="P:mitochondrial respiratory chain complex I assembly"/>
    <property type="evidence" value="ECO:0007669"/>
    <property type="project" value="TreeGrafter"/>
</dbReference>
<evidence type="ECO:0000256" key="5">
    <source>
        <dbReference type="ARBA" id="ARBA00022741"/>
    </source>
</evidence>
<evidence type="ECO:0000313" key="13">
    <source>
        <dbReference type="EMBL" id="KAI3434756.1"/>
    </source>
</evidence>
<dbReference type="GO" id="GO:0016226">
    <property type="term" value="P:iron-sulfur cluster assembly"/>
    <property type="evidence" value="ECO:0007669"/>
    <property type="project" value="InterPro"/>
</dbReference>
<evidence type="ECO:0000256" key="3">
    <source>
        <dbReference type="ARBA" id="ARBA00022485"/>
    </source>
</evidence>
<dbReference type="PROSITE" id="PS01215">
    <property type="entry name" value="MRP"/>
    <property type="match status" value="1"/>
</dbReference>
<dbReference type="FunFam" id="3.40.50.300:FF:000709">
    <property type="entry name" value="Iron-sulfur protein NUBPL isoform X1"/>
    <property type="match status" value="1"/>
</dbReference>
<comment type="cofactor">
    <cofactor evidence="1">
        <name>[4Fe-4S] cluster</name>
        <dbReference type="ChEBI" id="CHEBI:49883"/>
    </cofactor>
</comment>
<evidence type="ECO:0000256" key="12">
    <source>
        <dbReference type="ARBA" id="ARBA00081370"/>
    </source>
</evidence>
<dbReference type="GO" id="GO:0005759">
    <property type="term" value="C:mitochondrial matrix"/>
    <property type="evidence" value="ECO:0007669"/>
    <property type="project" value="UniProtKB-ARBA"/>
</dbReference>
<dbReference type="OrthoDB" id="1741334at2759"/>
<dbReference type="EMBL" id="SIDB01000003">
    <property type="protein sequence ID" value="KAI3434756.1"/>
    <property type="molecule type" value="Genomic_DNA"/>
</dbReference>
<comment type="similarity">
    <text evidence="11">Belongs to the Mrp/NBP35 ATP-binding proteins family.</text>
</comment>
<evidence type="ECO:0000256" key="8">
    <source>
        <dbReference type="ARBA" id="ARBA00023004"/>
    </source>
</evidence>
<dbReference type="SUPFAM" id="SSF52540">
    <property type="entry name" value="P-loop containing nucleoside triphosphate hydrolases"/>
    <property type="match status" value="1"/>
</dbReference>
<accession>A0A9D4TU54</accession>
<keyword evidence="14" id="KW-1185">Reference proteome</keyword>
<comment type="caution">
    <text evidence="13">The sequence shown here is derived from an EMBL/GenBank/DDBJ whole genome shotgun (WGS) entry which is preliminary data.</text>
</comment>
<dbReference type="Proteomes" id="UP001055712">
    <property type="component" value="Unassembled WGS sequence"/>
</dbReference>
<keyword evidence="3" id="KW-0004">4Fe-4S</keyword>
<evidence type="ECO:0000256" key="4">
    <source>
        <dbReference type="ARBA" id="ARBA00022723"/>
    </source>
</evidence>
<dbReference type="InterPro" id="IPR033756">
    <property type="entry name" value="YlxH/NBP35"/>
</dbReference>
<evidence type="ECO:0000256" key="6">
    <source>
        <dbReference type="ARBA" id="ARBA00022840"/>
    </source>
</evidence>
<dbReference type="InterPro" id="IPR019591">
    <property type="entry name" value="Mrp/NBP35_ATP-bd"/>
</dbReference>
<evidence type="ECO:0000256" key="9">
    <source>
        <dbReference type="ARBA" id="ARBA00023014"/>
    </source>
</evidence>
<comment type="subcellular location">
    <subcellularLocation>
        <location evidence="2">Mitochondrion</location>
    </subcellularLocation>
</comment>
<keyword evidence="9" id="KW-0411">Iron-sulfur</keyword>
<dbReference type="GO" id="GO:0005524">
    <property type="term" value="F:ATP binding"/>
    <property type="evidence" value="ECO:0007669"/>
    <property type="project" value="UniProtKB-KW"/>
</dbReference>
<dbReference type="GO" id="GO:0046872">
    <property type="term" value="F:metal ion binding"/>
    <property type="evidence" value="ECO:0007669"/>
    <property type="project" value="UniProtKB-KW"/>
</dbReference>
<dbReference type="InterPro" id="IPR044304">
    <property type="entry name" value="NUBPL-like"/>
</dbReference>
<name>A0A9D4TU54_CHLVU</name>
<dbReference type="GO" id="GO:0140663">
    <property type="term" value="F:ATP-dependent FeS chaperone activity"/>
    <property type="evidence" value="ECO:0007669"/>
    <property type="project" value="InterPro"/>
</dbReference>
<dbReference type="PANTHER" id="PTHR42961:SF2">
    <property type="entry name" value="IRON-SULFUR PROTEIN NUBPL"/>
    <property type="match status" value="1"/>
</dbReference>
<keyword evidence="4" id="KW-0479">Metal-binding</keyword>
<evidence type="ECO:0000256" key="11">
    <source>
        <dbReference type="ARBA" id="ARBA00024036"/>
    </source>
</evidence>
<evidence type="ECO:0000256" key="10">
    <source>
        <dbReference type="ARBA" id="ARBA00023128"/>
    </source>
</evidence>
<dbReference type="GO" id="GO:0051539">
    <property type="term" value="F:4 iron, 4 sulfur cluster binding"/>
    <property type="evidence" value="ECO:0007669"/>
    <property type="project" value="UniProtKB-KW"/>
</dbReference>
<gene>
    <name evidence="13" type="ORF">D9Q98_002816</name>
</gene>
<keyword evidence="5" id="KW-0547">Nucleotide-binding</keyword>
<dbReference type="InterPro" id="IPR027417">
    <property type="entry name" value="P-loop_NTPase"/>
</dbReference>
<dbReference type="Gene3D" id="3.40.50.300">
    <property type="entry name" value="P-loop containing nucleotide triphosphate hydrolases"/>
    <property type="match status" value="1"/>
</dbReference>
<dbReference type="HAMAP" id="MF_02040">
    <property type="entry name" value="Mrp_NBP35"/>
    <property type="match status" value="1"/>
</dbReference>
<proteinExistence type="inferred from homology"/>
<keyword evidence="7" id="KW-0809">Transit peptide</keyword>
<evidence type="ECO:0000256" key="2">
    <source>
        <dbReference type="ARBA" id="ARBA00004173"/>
    </source>
</evidence>
<dbReference type="Pfam" id="PF10609">
    <property type="entry name" value="ParA"/>
    <property type="match status" value="1"/>
</dbReference>
<keyword evidence="10" id="KW-0496">Mitochondrion</keyword>
<evidence type="ECO:0000256" key="1">
    <source>
        <dbReference type="ARBA" id="ARBA00001966"/>
    </source>
</evidence>
<dbReference type="PANTHER" id="PTHR42961">
    <property type="entry name" value="IRON-SULFUR PROTEIN NUBPL"/>
    <property type="match status" value="1"/>
</dbReference>
<sequence>MAMLASLLARGRGSESPQLVRALTRAYAAQPGPKAALSNVGIEGVQHIIAVASGKGGVGKSTTAVNLAVALSQRLGLRVGLLDADVYGPSIPRMMSLSGKPRVDSDERMIPLVNHGVSCMSMGFLMAEDAAAVWRGPMVMSALQTFMLRVRWAPLDVLVIDMPPGTGDAQLSISQRLSLSGAVIVSTPQDIAMLDARRGCTMFRKVNVPILGIVENMSWFICGSCGHESHPFGSGGAEQAAADLDMELLGKIPLNIAIRETADQGAPIVATQPDSPAAAAYVSVAERVWQKLQASGQQGPPKIEFE</sequence>
<keyword evidence="8" id="KW-0408">Iron</keyword>